<keyword evidence="1" id="KW-1015">Disulfide bond</keyword>
<sequence length="213" mass="22698">MPLCGKNIPRPVVSTGNFLTLRLVTRGQQPRVDFVGDFTSVRTGLNASACSTESYFPCHNGKCIPPSLVCDGSSVDNCGDGTDQASQSPAWCKGSPTLLPPLNNAEASSAVNALPSQVTCAGPQESQLLPPGTATWDKTDKRKPLFASLAAILGAAFVFWCCWNPGWFIWRMGACRYLPGCNSVCAACHLCPRSCTRREPPKVTPHGSTEPPV</sequence>
<protein>
    <submittedName>
        <fullName evidence="4">Low-density lipoprotein receptor class A domain-containing protein 2</fullName>
    </submittedName>
</protein>
<keyword evidence="3" id="KW-0472">Membrane</keyword>
<dbReference type="AlphaFoldDB" id="A0AA35PFR4"/>
<reference evidence="4" key="1">
    <citation type="submission" date="2022-12" db="EMBL/GenBank/DDBJ databases">
        <authorList>
            <person name="Alioto T."/>
            <person name="Alioto T."/>
            <person name="Gomez Garrido J."/>
        </authorList>
    </citation>
    <scope>NUCLEOTIDE SEQUENCE</scope>
</reference>
<dbReference type="Gene3D" id="4.10.400.10">
    <property type="entry name" value="Low-density Lipoprotein Receptor"/>
    <property type="match status" value="1"/>
</dbReference>
<dbReference type="InterPro" id="IPR002172">
    <property type="entry name" value="LDrepeatLR_classA_rpt"/>
</dbReference>
<dbReference type="Proteomes" id="UP001178461">
    <property type="component" value="Chromosome 8"/>
</dbReference>
<keyword evidence="3" id="KW-0812">Transmembrane</keyword>
<dbReference type="EMBL" id="OX395133">
    <property type="protein sequence ID" value="CAI5783037.1"/>
    <property type="molecule type" value="Genomic_DNA"/>
</dbReference>
<accession>A0AA35PFR4</accession>
<keyword evidence="3" id="KW-1133">Transmembrane helix</keyword>
<gene>
    <name evidence="4" type="ORF">PODLI_1B023869</name>
</gene>
<evidence type="ECO:0000313" key="5">
    <source>
        <dbReference type="Proteomes" id="UP001178461"/>
    </source>
</evidence>
<proteinExistence type="predicted"/>
<dbReference type="InterPro" id="IPR036055">
    <property type="entry name" value="LDL_receptor-like_sf"/>
</dbReference>
<evidence type="ECO:0000313" key="4">
    <source>
        <dbReference type="EMBL" id="CAI5783037.1"/>
    </source>
</evidence>
<dbReference type="PANTHER" id="PTHR24652:SF67">
    <property type="entry name" value="LOW-DENSITY LIPOPROTEIN RECEPTOR CLASS A DOMAIN-CONTAINING PROTEIN 2"/>
    <property type="match status" value="1"/>
</dbReference>
<dbReference type="PROSITE" id="PS50068">
    <property type="entry name" value="LDLRA_2"/>
    <property type="match status" value="1"/>
</dbReference>
<dbReference type="SUPFAM" id="SSF57424">
    <property type="entry name" value="LDL receptor-like module"/>
    <property type="match status" value="1"/>
</dbReference>
<organism evidence="4 5">
    <name type="scientific">Podarcis lilfordi</name>
    <name type="common">Lilford's wall lizard</name>
    <dbReference type="NCBI Taxonomy" id="74358"/>
    <lineage>
        <taxon>Eukaryota</taxon>
        <taxon>Metazoa</taxon>
        <taxon>Chordata</taxon>
        <taxon>Craniata</taxon>
        <taxon>Vertebrata</taxon>
        <taxon>Euteleostomi</taxon>
        <taxon>Lepidosauria</taxon>
        <taxon>Squamata</taxon>
        <taxon>Bifurcata</taxon>
        <taxon>Unidentata</taxon>
        <taxon>Episquamata</taxon>
        <taxon>Laterata</taxon>
        <taxon>Lacertibaenia</taxon>
        <taxon>Lacertidae</taxon>
        <taxon>Podarcis</taxon>
    </lineage>
</organism>
<dbReference type="Pfam" id="PF00057">
    <property type="entry name" value="Ldl_recept_a"/>
    <property type="match status" value="1"/>
</dbReference>
<evidence type="ECO:0000256" key="2">
    <source>
        <dbReference type="PROSITE-ProRule" id="PRU00124"/>
    </source>
</evidence>
<keyword evidence="4" id="KW-0449">Lipoprotein</keyword>
<evidence type="ECO:0000256" key="1">
    <source>
        <dbReference type="ARBA" id="ARBA00023157"/>
    </source>
</evidence>
<keyword evidence="5" id="KW-1185">Reference proteome</keyword>
<feature type="transmembrane region" description="Helical" evidence="3">
    <location>
        <begin position="145"/>
        <end position="170"/>
    </location>
</feature>
<dbReference type="CDD" id="cd00112">
    <property type="entry name" value="LDLa"/>
    <property type="match status" value="1"/>
</dbReference>
<keyword evidence="4" id="KW-0675">Receptor</keyword>
<dbReference type="PANTHER" id="PTHR24652">
    <property type="entry name" value="LOW-DENSITY LIPOPROTEIN RECEPTOR CLASS A DOMAIN-CONTAINING PROTEIN 2"/>
    <property type="match status" value="1"/>
</dbReference>
<comment type="caution">
    <text evidence="2">Lacks conserved residue(s) required for the propagation of feature annotation.</text>
</comment>
<evidence type="ECO:0000256" key="3">
    <source>
        <dbReference type="SAM" id="Phobius"/>
    </source>
</evidence>
<dbReference type="SMART" id="SM00192">
    <property type="entry name" value="LDLa"/>
    <property type="match status" value="1"/>
</dbReference>
<name>A0AA35PFR4_9SAUR</name>
<dbReference type="InterPro" id="IPR042333">
    <property type="entry name" value="LRAD2/Mig-13-like"/>
</dbReference>